<dbReference type="AlphaFoldDB" id="A0A4S8NDX7"/>
<name>A0A4S8NDX7_9ACTN</name>
<dbReference type="Proteomes" id="UP000307087">
    <property type="component" value="Unassembled WGS sequence"/>
</dbReference>
<accession>A0A4S8NDX7</accession>
<dbReference type="RefSeq" id="WP_136562525.1">
    <property type="nucleotide sequence ID" value="NZ_BAABLS010000008.1"/>
</dbReference>
<keyword evidence="2" id="KW-1185">Reference proteome</keyword>
<comment type="caution">
    <text evidence="1">The sequence shown here is derived from an EMBL/GenBank/DDBJ whole genome shotgun (WGS) entry which is preliminary data.</text>
</comment>
<reference evidence="1 2" key="1">
    <citation type="journal article" date="2009" name="Int. J. Syst. Evol. Microbiol.">
        <title>Nocardioides caeni sp. nov., isolated from wastewater.</title>
        <authorList>
            <person name="Yoon J.H."/>
            <person name="Kang S.J."/>
            <person name="Park S."/>
            <person name="Kim W."/>
            <person name="Oh T.K."/>
        </authorList>
    </citation>
    <scope>NUCLEOTIDE SEQUENCE [LARGE SCALE GENOMIC DNA]</scope>
    <source>
        <strain evidence="1 2">DSM 23134</strain>
    </source>
</reference>
<gene>
    <name evidence="1" type="ORF">E9934_08935</name>
</gene>
<organism evidence="1 2">
    <name type="scientific">Nocardioides caeni</name>
    <dbReference type="NCBI Taxonomy" id="574700"/>
    <lineage>
        <taxon>Bacteria</taxon>
        <taxon>Bacillati</taxon>
        <taxon>Actinomycetota</taxon>
        <taxon>Actinomycetes</taxon>
        <taxon>Propionibacteriales</taxon>
        <taxon>Nocardioidaceae</taxon>
        <taxon>Nocardioides</taxon>
    </lineage>
</organism>
<dbReference type="OrthoDB" id="7478453at2"/>
<evidence type="ECO:0000313" key="1">
    <source>
        <dbReference type="EMBL" id="THV14763.1"/>
    </source>
</evidence>
<proteinExistence type="predicted"/>
<dbReference type="EMBL" id="STGW01000004">
    <property type="protein sequence ID" value="THV14763.1"/>
    <property type="molecule type" value="Genomic_DNA"/>
</dbReference>
<protein>
    <submittedName>
        <fullName evidence="1">Uncharacterized protein</fullName>
    </submittedName>
</protein>
<evidence type="ECO:0000313" key="2">
    <source>
        <dbReference type="Proteomes" id="UP000307087"/>
    </source>
</evidence>
<sequence>MKVGKRLKSTVCSTNVVVVRAADVALSCGGAPVVEDLAGEPSGDVAPGLDGGTLLGKRYLHEASGLEVMCVQAGAGSLSVDGVVLEVKAAKSLPASD</sequence>